<sequence length="1373" mass="156658">MSTNEQTLLSHPTFVVRNTLEKEQVPQDLGRPASDAALREYCDRNYHQLLPIIAGKVHQEKVQKEKHKAVKARLNFEEASQHSESGTPSRRRDLKKEPGSRHVRSTSGSPEPRRDHSESQGKESQKEKRCSKGWRMVSSTGSETRGRVYPHTRTIQGAGHTTVAAETPKAVTRFPVQEKQNLHLKSIITKEHPHEGWKRRQKVKDVDLSVVASCDEYAWMIPKLVIILEGEMCTSGNIVTNSRVTPSWREIVSLTVLVKLASYTRTIDQSASVKLRDRNAKESYALLEDIALYDNESWNDPRDFTKPVKAIALPQDVPNPEQAFVEYASSRTDEAGEWRAHCLTIWLRTQKLSTYPVLSVHSYPTKDPQCSTQTHGSINAITIHTEQQSAFYDDREKDNKEEEDDLKNIHVNPPTPPDPFVTFIAKKVLKFNSFFESLGLVPPSSNTELICTKEDDDMMFIEIVPKDDNSCKEEPKEGEQEVEYFDIFLTRSELAYHKNAAFVGNFTYVVDFMIIEDISSIIDHWLSQVVLGKPFVEISNMTHDPPEGVVRFTNRNDEVSYKMPHKIKQYNSLSNLEKEHTKSVYLRNEEDKRRGVDYDDLKKAFLENYLQQKKYIKDPVEIHNIKQRDGESMEKFVRRYKLKCRDVKGAPECMKTSGIMHGITNPELIKRLHDKIPKSVDEMMRVTTTFLRGEVAASNCERRSHFCHGNNKKLDRSKTSRMEASETSRGRNENRIGEEDETEGPMIIEVEMGGHFVHRMYVDESSSSEILYEHCFNRFRPEVRSQMVPATTPLIGFSGEIIRLLGKISLLMKIGDEEHSTFAWINFMVVRSPSPYNRIIGSPRVRRIQALPSTAHGMLKFPMAGGTVAIHPEYPEQTIAIGSTLTKEGRKELCGLLRRNLDIFAWKPTDMTGVSRHIVDHRLNIHEGCLSVRQNKRRQVPERNKAIYEEVEKLVDAGIMKEVHYHSWLSNSKMKDKHEVNPKKCTFGMREGMLLGYKVNADRLKVCLDKIEAVLSLPSPKCLKDVQRLNGKLASLNRFLKTAQIEVELEEHDIHYRPRTLVKGQILVDLIMGRPEDDPPNTPMKDKEELSDPWILFTDGSSCIDGFGAGLIITNPKGIEFTYGLRFRFDTTNNEAEYEALIAGLRIAEQMGDPGMIKDLEKVINLTRTFKEFSIKQVPKGENKKANVLSKMTFTSFAHLSKQVLVEELKEKSIDEGEVLAVLEEEGRTWMTLIYEYLTEEILSKKEEGKSHMSQGSRYAVTNGILYKRSFLGPWLRCVGPVQANYILREIHEGSCSIHAGLRSVVAKALRLGNGEMPFSLTYGMEAVIPVEIGMPTLRTAKVDMIKNDEALEINLDLLEERRDQAAIQEAKA</sequence>
<dbReference type="InterPro" id="IPR043502">
    <property type="entry name" value="DNA/RNA_pol_sf"/>
</dbReference>
<feature type="region of interest" description="Disordered" evidence="1">
    <location>
        <begin position="711"/>
        <end position="742"/>
    </location>
</feature>
<dbReference type="SUPFAM" id="SSF56672">
    <property type="entry name" value="DNA/RNA polymerases"/>
    <property type="match status" value="1"/>
</dbReference>
<dbReference type="EMBL" id="BKCJ010008656">
    <property type="protein sequence ID" value="GEU83307.1"/>
    <property type="molecule type" value="Genomic_DNA"/>
</dbReference>
<dbReference type="GO" id="GO:0003676">
    <property type="term" value="F:nucleic acid binding"/>
    <property type="evidence" value="ECO:0007669"/>
    <property type="project" value="InterPro"/>
</dbReference>
<gene>
    <name evidence="2" type="ORF">Tci_055285</name>
</gene>
<dbReference type="PANTHER" id="PTHR48475:SF2">
    <property type="entry name" value="RIBONUCLEASE H"/>
    <property type="match status" value="1"/>
</dbReference>
<organism evidence="2">
    <name type="scientific">Tanacetum cinerariifolium</name>
    <name type="common">Dalmatian daisy</name>
    <name type="synonym">Chrysanthemum cinerariifolium</name>
    <dbReference type="NCBI Taxonomy" id="118510"/>
    <lineage>
        <taxon>Eukaryota</taxon>
        <taxon>Viridiplantae</taxon>
        <taxon>Streptophyta</taxon>
        <taxon>Embryophyta</taxon>
        <taxon>Tracheophyta</taxon>
        <taxon>Spermatophyta</taxon>
        <taxon>Magnoliopsida</taxon>
        <taxon>eudicotyledons</taxon>
        <taxon>Gunneridae</taxon>
        <taxon>Pentapetalae</taxon>
        <taxon>asterids</taxon>
        <taxon>campanulids</taxon>
        <taxon>Asterales</taxon>
        <taxon>Asteraceae</taxon>
        <taxon>Asteroideae</taxon>
        <taxon>Anthemideae</taxon>
        <taxon>Anthemidinae</taxon>
        <taxon>Tanacetum</taxon>
    </lineage>
</organism>
<dbReference type="Gene3D" id="3.10.10.10">
    <property type="entry name" value="HIV Type 1 Reverse Transcriptase, subunit A, domain 1"/>
    <property type="match status" value="1"/>
</dbReference>
<accession>A0A6L2NCS6</accession>
<dbReference type="GO" id="GO:0003964">
    <property type="term" value="F:RNA-directed DNA polymerase activity"/>
    <property type="evidence" value="ECO:0007669"/>
    <property type="project" value="UniProtKB-KW"/>
</dbReference>
<dbReference type="PANTHER" id="PTHR48475">
    <property type="entry name" value="RIBONUCLEASE H"/>
    <property type="match status" value="1"/>
</dbReference>
<protein>
    <submittedName>
        <fullName evidence="2">Reverse transcriptase domain-containing protein</fullName>
    </submittedName>
</protein>
<keyword evidence="2" id="KW-0695">RNA-directed DNA polymerase</keyword>
<proteinExistence type="predicted"/>
<reference evidence="2" key="1">
    <citation type="journal article" date="2019" name="Sci. Rep.">
        <title>Draft genome of Tanacetum cinerariifolium, the natural source of mosquito coil.</title>
        <authorList>
            <person name="Yamashiro T."/>
            <person name="Shiraishi A."/>
            <person name="Satake H."/>
            <person name="Nakayama K."/>
        </authorList>
    </citation>
    <scope>NUCLEOTIDE SEQUENCE</scope>
</reference>
<evidence type="ECO:0000313" key="2">
    <source>
        <dbReference type="EMBL" id="GEU83307.1"/>
    </source>
</evidence>
<dbReference type="InterPro" id="IPR036397">
    <property type="entry name" value="RNaseH_sf"/>
</dbReference>
<comment type="caution">
    <text evidence="2">The sequence shown here is derived from an EMBL/GenBank/DDBJ whole genome shotgun (WGS) entry which is preliminary data.</text>
</comment>
<feature type="compositionally biased region" description="Basic and acidic residues" evidence="1">
    <location>
        <begin position="90"/>
        <end position="100"/>
    </location>
</feature>
<feature type="compositionally biased region" description="Basic and acidic residues" evidence="1">
    <location>
        <begin position="712"/>
        <end position="737"/>
    </location>
</feature>
<dbReference type="Gene3D" id="3.30.420.10">
    <property type="entry name" value="Ribonuclease H-like superfamily/Ribonuclease H"/>
    <property type="match status" value="1"/>
</dbReference>
<keyword evidence="2" id="KW-0808">Transferase</keyword>
<feature type="compositionally biased region" description="Basic and acidic residues" evidence="1">
    <location>
        <begin position="111"/>
        <end position="130"/>
    </location>
</feature>
<name>A0A6L2NCS6_TANCI</name>
<keyword evidence="2" id="KW-0548">Nucleotidyltransferase</keyword>
<feature type="region of interest" description="Disordered" evidence="1">
    <location>
        <begin position="394"/>
        <end position="414"/>
    </location>
</feature>
<feature type="region of interest" description="Disordered" evidence="1">
    <location>
        <begin position="74"/>
        <end position="147"/>
    </location>
</feature>
<evidence type="ECO:0000256" key="1">
    <source>
        <dbReference type="SAM" id="MobiDB-lite"/>
    </source>
</evidence>